<dbReference type="PROSITE" id="PS51161">
    <property type="entry name" value="ATP_CONE"/>
    <property type="match status" value="2"/>
</dbReference>
<dbReference type="Gene3D" id="3.40.50.300">
    <property type="entry name" value="P-loop containing nucleotide triphosphate hydrolases"/>
    <property type="match status" value="1"/>
</dbReference>
<accession>A0A918C6V3</accession>
<reference evidence="5" key="2">
    <citation type="submission" date="2020-09" db="EMBL/GenBank/DDBJ databases">
        <authorList>
            <person name="Sun Q."/>
            <person name="Ohkuma M."/>
        </authorList>
    </citation>
    <scope>NUCLEOTIDE SEQUENCE</scope>
    <source>
        <strain evidence="5">JCM 31311</strain>
    </source>
</reference>
<comment type="caution">
    <text evidence="5">The sequence shown here is derived from an EMBL/GenBank/DDBJ whole genome shotgun (WGS) entry which is preliminary data.</text>
</comment>
<keyword evidence="2 3" id="KW-0067">ATP-binding</keyword>
<feature type="domain" description="ATP-cone" evidence="4">
    <location>
        <begin position="176"/>
        <end position="263"/>
    </location>
</feature>
<keyword evidence="6" id="KW-1185">Reference proteome</keyword>
<evidence type="ECO:0000256" key="1">
    <source>
        <dbReference type="ARBA" id="ARBA00022741"/>
    </source>
</evidence>
<dbReference type="PANTHER" id="PTHR33477">
    <property type="entry name" value="P-LOOP NTPASE DOMAIN-CONTAINING PROTEIN LPA1 HOMOLOG 1"/>
    <property type="match status" value="1"/>
</dbReference>
<dbReference type="Pfam" id="PF03477">
    <property type="entry name" value="ATP-cone"/>
    <property type="match status" value="1"/>
</dbReference>
<evidence type="ECO:0000259" key="4">
    <source>
        <dbReference type="PROSITE" id="PS51161"/>
    </source>
</evidence>
<sequence length="500" mass="55405">MNSDGNTLYVGTTEQHWPFSKGLVAESLLNAGATPGSAAAVARNVETWLKQQQQWYTTPEDLKALLVRLGRPLLGDEVAERVGVQIPAFQDILVRTQKRVLPFSRGVLSRSLEDLGLAPREAYTLASQVDQRLRQDGVQSLSADEIDDLTERTLLERHGEQMRLTYRFLRTNRGRLGVLGSESSLPSPFSKGILVQSLLAAGVAPDYARKVARSTQRQLRGAEDRLVTRTQIREKVEELLRGEVGPDVAARYRLLRVIRKPPRPLMILLGGVSGTGKSLLAAEIAYRLGISRIVSTDSIREVMRAVVSRDLVPTLHASTFNAWEALIPPEAEQPEHPTERQLLEGFREQVQQVSVGLSAVVSRSLEEGVSTVLEGVHLVPGYLRVSDFVGAIVVPILITLPSDDEHRQHFESRERETSNHRPRSRYMQYFSEIRTMQGYLERLAKQQGVPLLDGLSLDESADQAVGLVLQQVLKELSPEERTALLGEAESSAVGALQEAE</sequence>
<dbReference type="InterPro" id="IPR005144">
    <property type="entry name" value="ATP-cone_dom"/>
</dbReference>
<gene>
    <name evidence="5" type="ORF">GCM10008957_21750</name>
</gene>
<keyword evidence="5" id="KW-0808">Transferase</keyword>
<reference evidence="5" key="1">
    <citation type="journal article" date="2014" name="Int. J. Syst. Evol. Microbiol.">
        <title>Complete genome sequence of Corynebacterium casei LMG S-19264T (=DSM 44701T), isolated from a smear-ripened cheese.</title>
        <authorList>
            <consortium name="US DOE Joint Genome Institute (JGI-PGF)"/>
            <person name="Walter F."/>
            <person name="Albersmeier A."/>
            <person name="Kalinowski J."/>
            <person name="Ruckert C."/>
        </authorList>
    </citation>
    <scope>NUCLEOTIDE SEQUENCE</scope>
    <source>
        <strain evidence="5">JCM 31311</strain>
    </source>
</reference>
<evidence type="ECO:0000313" key="5">
    <source>
        <dbReference type="EMBL" id="GGR08630.1"/>
    </source>
</evidence>
<feature type="domain" description="ATP-cone" evidence="4">
    <location>
        <begin position="92"/>
        <end position="175"/>
    </location>
</feature>
<evidence type="ECO:0000256" key="2">
    <source>
        <dbReference type="ARBA" id="ARBA00022840"/>
    </source>
</evidence>
<dbReference type="GO" id="GO:0005524">
    <property type="term" value="F:ATP binding"/>
    <property type="evidence" value="ECO:0007669"/>
    <property type="project" value="UniProtKB-UniRule"/>
</dbReference>
<evidence type="ECO:0000256" key="3">
    <source>
        <dbReference type="PROSITE-ProRule" id="PRU00492"/>
    </source>
</evidence>
<dbReference type="AlphaFoldDB" id="A0A918C6V3"/>
<name>A0A918C6V3_9DEIO</name>
<evidence type="ECO:0000313" key="6">
    <source>
        <dbReference type="Proteomes" id="UP000603865"/>
    </source>
</evidence>
<proteinExistence type="predicted"/>
<keyword evidence="5" id="KW-0418">Kinase</keyword>
<dbReference type="EMBL" id="BMQL01000010">
    <property type="protein sequence ID" value="GGR08630.1"/>
    <property type="molecule type" value="Genomic_DNA"/>
</dbReference>
<dbReference type="SUPFAM" id="SSF52540">
    <property type="entry name" value="P-loop containing nucleoside triphosphate hydrolases"/>
    <property type="match status" value="1"/>
</dbReference>
<dbReference type="NCBIfam" id="NF008994">
    <property type="entry name" value="PRK12337.1"/>
    <property type="match status" value="1"/>
</dbReference>
<dbReference type="InterPro" id="IPR027417">
    <property type="entry name" value="P-loop_NTPase"/>
</dbReference>
<dbReference type="GO" id="GO:0016301">
    <property type="term" value="F:kinase activity"/>
    <property type="evidence" value="ECO:0007669"/>
    <property type="project" value="UniProtKB-KW"/>
</dbReference>
<organism evidence="5 6">
    <name type="scientific">Deinococcus ruber</name>
    <dbReference type="NCBI Taxonomy" id="1848197"/>
    <lineage>
        <taxon>Bacteria</taxon>
        <taxon>Thermotogati</taxon>
        <taxon>Deinococcota</taxon>
        <taxon>Deinococci</taxon>
        <taxon>Deinococcales</taxon>
        <taxon>Deinococcaceae</taxon>
        <taxon>Deinococcus</taxon>
    </lineage>
</organism>
<protein>
    <submittedName>
        <fullName evidence="5">2-phosphoglycerate kinase</fullName>
    </submittedName>
</protein>
<dbReference type="PANTHER" id="PTHR33477:SF3">
    <property type="entry name" value="P-LOOP NTPASE DOMAIN-CONTAINING PROTEIN LPA1 HOMOLOG 1"/>
    <property type="match status" value="1"/>
</dbReference>
<dbReference type="Proteomes" id="UP000603865">
    <property type="component" value="Unassembled WGS sequence"/>
</dbReference>
<keyword evidence="1 3" id="KW-0547">Nucleotide-binding</keyword>